<dbReference type="KEGG" id="tet:TTHERM_00644610"/>
<protein>
    <submittedName>
        <fullName evidence="2">Transmembrane protein, putative</fullName>
    </submittedName>
</protein>
<dbReference type="GeneID" id="7835298"/>
<dbReference type="AlphaFoldDB" id="Q23EW9"/>
<dbReference type="EMBL" id="GG662707">
    <property type="protein sequence ID" value="EAR95136.2"/>
    <property type="molecule type" value="Genomic_DNA"/>
</dbReference>
<keyword evidence="1" id="KW-1133">Transmembrane helix</keyword>
<feature type="transmembrane region" description="Helical" evidence="1">
    <location>
        <begin position="152"/>
        <end position="168"/>
    </location>
</feature>
<name>Q23EW9_TETTS</name>
<sequence>MISLHRLQQISLKQISYSKYGIRILHQNQIPSKLQYCFSQSNKDNEPQQNQDSAQTNKNLSYVDELKQKTKNQLIQIKMQQIAESQKTKKEYRDAVLFEEILNTQKIIPLYDCYGKVFRHELIKNLIFVLGGFGILYYFYNDPDSKPKKKTFLCALTLSFIATRVLTYRRLQKSFVDKIIYDTTTQMVTLTKRTFYGKRFDQELNPALLLFTNDKSLNMRNINYINMETLETYQIGYDYAWKNKALFSHILEQRIETIRNKKN</sequence>
<feature type="transmembrane region" description="Helical" evidence="1">
    <location>
        <begin position="122"/>
        <end position="140"/>
    </location>
</feature>
<gene>
    <name evidence="2" type="ORF">TTHERM_00644610</name>
</gene>
<dbReference type="HOGENOM" id="CLU_1464076_0_0_1"/>
<reference evidence="3" key="1">
    <citation type="journal article" date="2006" name="PLoS Biol.">
        <title>Macronuclear genome sequence of the ciliate Tetrahymena thermophila, a model eukaryote.</title>
        <authorList>
            <person name="Eisen J.A."/>
            <person name="Coyne R.S."/>
            <person name="Wu M."/>
            <person name="Wu D."/>
            <person name="Thiagarajan M."/>
            <person name="Wortman J.R."/>
            <person name="Badger J.H."/>
            <person name="Ren Q."/>
            <person name="Amedeo P."/>
            <person name="Jones K.M."/>
            <person name="Tallon L.J."/>
            <person name="Delcher A.L."/>
            <person name="Salzberg S.L."/>
            <person name="Silva J.C."/>
            <person name="Haas B.J."/>
            <person name="Majoros W.H."/>
            <person name="Farzad M."/>
            <person name="Carlton J.M."/>
            <person name="Smith R.K. Jr."/>
            <person name="Garg J."/>
            <person name="Pearlman R.E."/>
            <person name="Karrer K.M."/>
            <person name="Sun L."/>
            <person name="Manning G."/>
            <person name="Elde N.C."/>
            <person name="Turkewitz A.P."/>
            <person name="Asai D.J."/>
            <person name="Wilkes D.E."/>
            <person name="Wang Y."/>
            <person name="Cai H."/>
            <person name="Collins K."/>
            <person name="Stewart B.A."/>
            <person name="Lee S.R."/>
            <person name="Wilamowska K."/>
            <person name="Weinberg Z."/>
            <person name="Ruzzo W.L."/>
            <person name="Wloga D."/>
            <person name="Gaertig J."/>
            <person name="Frankel J."/>
            <person name="Tsao C.-C."/>
            <person name="Gorovsky M.A."/>
            <person name="Keeling P.J."/>
            <person name="Waller R.F."/>
            <person name="Patron N.J."/>
            <person name="Cherry J.M."/>
            <person name="Stover N.A."/>
            <person name="Krieger C.J."/>
            <person name="del Toro C."/>
            <person name="Ryder H.F."/>
            <person name="Williamson S.C."/>
            <person name="Barbeau R.A."/>
            <person name="Hamilton E.P."/>
            <person name="Orias E."/>
        </authorList>
    </citation>
    <scope>NUCLEOTIDE SEQUENCE [LARGE SCALE GENOMIC DNA]</scope>
    <source>
        <strain evidence="3">SB210</strain>
    </source>
</reference>
<dbReference type="OrthoDB" id="291372at2759"/>
<keyword evidence="1 2" id="KW-0812">Transmembrane</keyword>
<proteinExistence type="predicted"/>
<evidence type="ECO:0000256" key="1">
    <source>
        <dbReference type="SAM" id="Phobius"/>
    </source>
</evidence>
<keyword evidence="1" id="KW-0472">Membrane</keyword>
<organism evidence="2 3">
    <name type="scientific">Tetrahymena thermophila (strain SB210)</name>
    <dbReference type="NCBI Taxonomy" id="312017"/>
    <lineage>
        <taxon>Eukaryota</taxon>
        <taxon>Sar</taxon>
        <taxon>Alveolata</taxon>
        <taxon>Ciliophora</taxon>
        <taxon>Intramacronucleata</taxon>
        <taxon>Oligohymenophorea</taxon>
        <taxon>Hymenostomatida</taxon>
        <taxon>Tetrahymenina</taxon>
        <taxon>Tetrahymenidae</taxon>
        <taxon>Tetrahymena</taxon>
    </lineage>
</organism>
<keyword evidence="3" id="KW-1185">Reference proteome</keyword>
<dbReference type="RefSeq" id="XP_001015381.2">
    <property type="nucleotide sequence ID" value="XM_001015381.2"/>
</dbReference>
<dbReference type="eggNOG" id="ENOG502SSU2">
    <property type="taxonomic scope" value="Eukaryota"/>
</dbReference>
<dbReference type="InParanoid" id="Q23EW9"/>
<evidence type="ECO:0000313" key="3">
    <source>
        <dbReference type="Proteomes" id="UP000009168"/>
    </source>
</evidence>
<dbReference type="Proteomes" id="UP000009168">
    <property type="component" value="Unassembled WGS sequence"/>
</dbReference>
<accession>Q23EW9</accession>
<evidence type="ECO:0000313" key="2">
    <source>
        <dbReference type="EMBL" id="EAR95136.2"/>
    </source>
</evidence>